<proteinExistence type="predicted"/>
<accession>A0A915ESJ1</accession>
<feature type="compositionally biased region" description="Low complexity" evidence="1">
    <location>
        <begin position="90"/>
        <end position="101"/>
    </location>
</feature>
<dbReference type="WBParaSite" id="jg9986">
    <property type="protein sequence ID" value="jg9986"/>
    <property type="gene ID" value="jg9986"/>
</dbReference>
<sequence>MHTSQSSPNCMEAAESEAGDRLMDITTSLASPSSSSFQKQPISMALNTTTNNYNYRPIYLPYKPHTRQRRFVEQTAGNLSTSLHTLSSMTHRPNCSSSSSSRICGQSGPLERRHNKSCDWSQPANPLSSSAIDGAGGSGSARGFPILRSFNNPIAQVSTDILRGFLGNNPTKNFLMPTNMA</sequence>
<evidence type="ECO:0000313" key="2">
    <source>
        <dbReference type="Proteomes" id="UP000887574"/>
    </source>
</evidence>
<evidence type="ECO:0000256" key="1">
    <source>
        <dbReference type="SAM" id="MobiDB-lite"/>
    </source>
</evidence>
<name>A0A915ESJ1_9BILA</name>
<dbReference type="AlphaFoldDB" id="A0A915ESJ1"/>
<feature type="region of interest" description="Disordered" evidence="1">
    <location>
        <begin position="90"/>
        <end position="138"/>
    </location>
</feature>
<evidence type="ECO:0000313" key="3">
    <source>
        <dbReference type="WBParaSite" id="jg9986"/>
    </source>
</evidence>
<keyword evidence="2" id="KW-1185">Reference proteome</keyword>
<organism evidence="2 3">
    <name type="scientific">Ditylenchus dipsaci</name>
    <dbReference type="NCBI Taxonomy" id="166011"/>
    <lineage>
        <taxon>Eukaryota</taxon>
        <taxon>Metazoa</taxon>
        <taxon>Ecdysozoa</taxon>
        <taxon>Nematoda</taxon>
        <taxon>Chromadorea</taxon>
        <taxon>Rhabditida</taxon>
        <taxon>Tylenchina</taxon>
        <taxon>Tylenchomorpha</taxon>
        <taxon>Sphaerularioidea</taxon>
        <taxon>Anguinidae</taxon>
        <taxon>Anguininae</taxon>
        <taxon>Ditylenchus</taxon>
    </lineage>
</organism>
<reference evidence="3" key="1">
    <citation type="submission" date="2022-11" db="UniProtKB">
        <authorList>
            <consortium name="WormBaseParasite"/>
        </authorList>
    </citation>
    <scope>IDENTIFICATION</scope>
</reference>
<feature type="compositionally biased region" description="Polar residues" evidence="1">
    <location>
        <begin position="118"/>
        <end position="127"/>
    </location>
</feature>
<dbReference type="Proteomes" id="UP000887574">
    <property type="component" value="Unplaced"/>
</dbReference>
<protein>
    <submittedName>
        <fullName evidence="3">Uncharacterized protein</fullName>
    </submittedName>
</protein>